<dbReference type="InterPro" id="IPR036397">
    <property type="entry name" value="RNaseH_sf"/>
</dbReference>
<dbReference type="SMART" id="SM00479">
    <property type="entry name" value="EXOIII"/>
    <property type="match status" value="1"/>
</dbReference>
<dbReference type="EMBL" id="JBJHZY010000001">
    <property type="protein sequence ID" value="MFL0266738.1"/>
    <property type="molecule type" value="Genomic_DNA"/>
</dbReference>
<dbReference type="GO" id="GO:0004527">
    <property type="term" value="F:exonuclease activity"/>
    <property type="evidence" value="ECO:0007669"/>
    <property type="project" value="UniProtKB-KW"/>
</dbReference>
<dbReference type="InterPro" id="IPR051274">
    <property type="entry name" value="3-5_Exoribonuclease"/>
</dbReference>
<keyword evidence="2" id="KW-0378">Hydrolase</keyword>
<dbReference type="SUPFAM" id="SSF53098">
    <property type="entry name" value="Ribonuclease H-like"/>
    <property type="match status" value="1"/>
</dbReference>
<keyword evidence="1" id="KW-0540">Nuclease</keyword>
<dbReference type="InterPro" id="IPR047201">
    <property type="entry name" value="ERI-1_3'hExo-like"/>
</dbReference>
<dbReference type="CDD" id="cd06133">
    <property type="entry name" value="ERI-1_3'hExo_like"/>
    <property type="match status" value="1"/>
</dbReference>
<dbReference type="InterPro" id="IPR013520">
    <property type="entry name" value="Ribonucl_H"/>
</dbReference>
<name>A0ABW8TQ55_9CLOT</name>
<comment type="caution">
    <text evidence="5">The sequence shown here is derived from an EMBL/GenBank/DDBJ whole genome shotgun (WGS) entry which is preliminary data.</text>
</comment>
<feature type="domain" description="Exonuclease" evidence="4">
    <location>
        <begin position="2"/>
        <end position="189"/>
    </location>
</feature>
<dbReference type="PANTHER" id="PTHR23044">
    <property type="entry name" value="3'-5' EXONUCLEASE ERI1-RELATED"/>
    <property type="match status" value="1"/>
</dbReference>
<proteinExistence type="predicted"/>
<keyword evidence="6" id="KW-1185">Reference proteome</keyword>
<evidence type="ECO:0000259" key="4">
    <source>
        <dbReference type="SMART" id="SM00479"/>
    </source>
</evidence>
<dbReference type="PANTHER" id="PTHR23044:SF61">
    <property type="entry name" value="3'-5' EXORIBONUCLEASE 1-RELATED"/>
    <property type="match status" value="1"/>
</dbReference>
<dbReference type="Gene3D" id="3.30.420.10">
    <property type="entry name" value="Ribonuclease H-like superfamily/Ribonuclease H"/>
    <property type="match status" value="1"/>
</dbReference>
<accession>A0ABW8TQ55</accession>
<dbReference type="InterPro" id="IPR012337">
    <property type="entry name" value="RNaseH-like_sf"/>
</dbReference>
<keyword evidence="3 5" id="KW-0269">Exonuclease</keyword>
<dbReference type="Proteomes" id="UP001623661">
    <property type="component" value="Unassembled WGS sequence"/>
</dbReference>
<evidence type="ECO:0000256" key="3">
    <source>
        <dbReference type="ARBA" id="ARBA00022839"/>
    </source>
</evidence>
<protein>
    <submittedName>
        <fullName evidence="5">Exonuclease domain-containing protein</fullName>
    </submittedName>
</protein>
<dbReference type="Pfam" id="PF00929">
    <property type="entry name" value="RNase_T"/>
    <property type="match status" value="1"/>
</dbReference>
<reference evidence="5 6" key="1">
    <citation type="submission" date="2024-11" db="EMBL/GenBank/DDBJ databases">
        <authorList>
            <person name="Heng Y.C."/>
            <person name="Lim A.C.H."/>
            <person name="Lee J.K.Y."/>
            <person name="Kittelmann S."/>
        </authorList>
    </citation>
    <scope>NUCLEOTIDE SEQUENCE [LARGE SCALE GENOMIC DNA]</scope>
    <source>
        <strain evidence="5 6">WILCCON 0202</strain>
    </source>
</reference>
<dbReference type="RefSeq" id="WP_406763364.1">
    <property type="nucleotide sequence ID" value="NZ_JBJHZY010000001.1"/>
</dbReference>
<evidence type="ECO:0000313" key="5">
    <source>
        <dbReference type="EMBL" id="MFL0266738.1"/>
    </source>
</evidence>
<evidence type="ECO:0000256" key="1">
    <source>
        <dbReference type="ARBA" id="ARBA00022722"/>
    </source>
</evidence>
<gene>
    <name evidence="5" type="ORF">ACJDUH_01395</name>
</gene>
<evidence type="ECO:0000256" key="2">
    <source>
        <dbReference type="ARBA" id="ARBA00022801"/>
    </source>
</evidence>
<organism evidence="5 6">
    <name type="scientific">Candidatus Clostridium radicumherbarum</name>
    <dbReference type="NCBI Taxonomy" id="3381662"/>
    <lineage>
        <taxon>Bacteria</taxon>
        <taxon>Bacillati</taxon>
        <taxon>Bacillota</taxon>
        <taxon>Clostridia</taxon>
        <taxon>Eubacteriales</taxon>
        <taxon>Clostridiaceae</taxon>
        <taxon>Clostridium</taxon>
    </lineage>
</organism>
<evidence type="ECO:0000313" key="6">
    <source>
        <dbReference type="Proteomes" id="UP001623661"/>
    </source>
</evidence>
<sequence>MNYIVFDLEFNQYYNSVKDPESANNPNCPFEIIQIGAVKLDEHFKKISTYNNFIKPEIYSRLSPYVSEITGITEEALRSAPDHSFVYKDFMHFIGKESCVLCVWGKADIKELYRNFSYHNFDISILPKEYIDLQKYASKYFNCPKGILMGLKNAVELLHIPINNSFHDALSDAKYTAKVFRKISNEAIMPKLYDPNKPNIKHKKASSKIDFIKLYMQFEKMYNREMSKEERSIIKLAYMMGKTNQFRK</sequence>